<name>A0A2I1IKF4_9ACTO</name>
<comment type="caution">
    <text evidence="15">The sequence shown here is derived from an EMBL/GenBank/DDBJ whole genome shotgun (WGS) entry which is preliminary data.</text>
</comment>
<dbReference type="HAMAP" id="MF_02019">
    <property type="entry name" value="MurF"/>
    <property type="match status" value="1"/>
</dbReference>
<evidence type="ECO:0000313" key="15">
    <source>
        <dbReference type="EMBL" id="PKY71608.1"/>
    </source>
</evidence>
<evidence type="ECO:0000256" key="2">
    <source>
        <dbReference type="ARBA" id="ARBA00022598"/>
    </source>
</evidence>
<keyword evidence="3 10" id="KW-0132">Cell division</keyword>
<dbReference type="InterPro" id="IPR036615">
    <property type="entry name" value="Mur_ligase_C_dom_sf"/>
</dbReference>
<dbReference type="InterPro" id="IPR035911">
    <property type="entry name" value="MurE/MurF_N"/>
</dbReference>
<comment type="pathway">
    <text evidence="10 11">Cell wall biogenesis; peptidoglycan biosynthesis.</text>
</comment>
<feature type="binding site" evidence="10">
    <location>
        <begin position="121"/>
        <end position="127"/>
    </location>
    <ligand>
        <name>ATP</name>
        <dbReference type="ChEBI" id="CHEBI:30616"/>
    </ligand>
</feature>
<evidence type="ECO:0000256" key="9">
    <source>
        <dbReference type="ARBA" id="ARBA00023316"/>
    </source>
</evidence>
<dbReference type="GO" id="GO:0005737">
    <property type="term" value="C:cytoplasm"/>
    <property type="evidence" value="ECO:0007669"/>
    <property type="project" value="UniProtKB-SubCell"/>
</dbReference>
<dbReference type="Gene3D" id="3.90.190.20">
    <property type="entry name" value="Mur ligase, C-terminal domain"/>
    <property type="match status" value="1"/>
</dbReference>
<keyword evidence="9 10" id="KW-0961">Cell wall biogenesis/degradation</keyword>
<evidence type="ECO:0000256" key="11">
    <source>
        <dbReference type="RuleBase" id="RU004136"/>
    </source>
</evidence>
<keyword evidence="6 10" id="KW-0133">Cell shape</keyword>
<keyword evidence="2 10" id="KW-0436">Ligase</keyword>
<feature type="domain" description="Mur ligase central" evidence="14">
    <location>
        <begin position="119"/>
        <end position="308"/>
    </location>
</feature>
<keyword evidence="5 10" id="KW-0067">ATP-binding</keyword>
<dbReference type="GO" id="GO:0047480">
    <property type="term" value="F:UDP-N-acetylmuramoyl-tripeptide-D-alanyl-D-alanine ligase activity"/>
    <property type="evidence" value="ECO:0007669"/>
    <property type="project" value="UniProtKB-UniRule"/>
</dbReference>
<evidence type="ECO:0000256" key="4">
    <source>
        <dbReference type="ARBA" id="ARBA00022741"/>
    </source>
</evidence>
<dbReference type="EC" id="6.3.2.10" evidence="10 11"/>
<dbReference type="GO" id="GO:0005524">
    <property type="term" value="F:ATP binding"/>
    <property type="evidence" value="ECO:0007669"/>
    <property type="project" value="UniProtKB-UniRule"/>
</dbReference>
<keyword evidence="7 10" id="KW-0573">Peptidoglycan synthesis</keyword>
<keyword evidence="16" id="KW-1185">Reference proteome</keyword>
<dbReference type="InterPro" id="IPR005863">
    <property type="entry name" value="UDP-N-AcMur_synth"/>
</dbReference>
<dbReference type="SUPFAM" id="SSF53244">
    <property type="entry name" value="MurD-like peptide ligases, peptide-binding domain"/>
    <property type="match status" value="1"/>
</dbReference>
<dbReference type="Pfam" id="PF08245">
    <property type="entry name" value="Mur_ligase_M"/>
    <property type="match status" value="1"/>
</dbReference>
<dbReference type="EMBL" id="PKKO01000006">
    <property type="protein sequence ID" value="PKY71608.1"/>
    <property type="molecule type" value="Genomic_DNA"/>
</dbReference>
<accession>A0A2I1IKF4</accession>
<keyword evidence="4 10" id="KW-0547">Nucleotide-binding</keyword>
<dbReference type="InterPro" id="IPR013221">
    <property type="entry name" value="Mur_ligase_cen"/>
</dbReference>
<evidence type="ECO:0000259" key="12">
    <source>
        <dbReference type="Pfam" id="PF01225"/>
    </source>
</evidence>
<organism evidence="15 16">
    <name type="scientific">Winkia neuii</name>
    <dbReference type="NCBI Taxonomy" id="33007"/>
    <lineage>
        <taxon>Bacteria</taxon>
        <taxon>Bacillati</taxon>
        <taxon>Actinomycetota</taxon>
        <taxon>Actinomycetes</taxon>
        <taxon>Actinomycetales</taxon>
        <taxon>Actinomycetaceae</taxon>
        <taxon>Winkia</taxon>
    </lineage>
</organism>
<protein>
    <recommendedName>
        <fullName evidence="10 11">UDP-N-acetylmuramoyl-tripeptide--D-alanyl-D-alanine ligase</fullName>
        <ecNumber evidence="10 11">6.3.2.10</ecNumber>
    </recommendedName>
    <alternativeName>
        <fullName evidence="10">D-alanyl-D-alanine-adding enzyme</fullName>
    </alternativeName>
</protein>
<evidence type="ECO:0000256" key="7">
    <source>
        <dbReference type="ARBA" id="ARBA00022984"/>
    </source>
</evidence>
<dbReference type="SUPFAM" id="SSF63418">
    <property type="entry name" value="MurE/MurF N-terminal domain"/>
    <property type="match status" value="1"/>
</dbReference>
<evidence type="ECO:0000256" key="8">
    <source>
        <dbReference type="ARBA" id="ARBA00023306"/>
    </source>
</evidence>
<comment type="function">
    <text evidence="10 11">Involved in cell wall formation. Catalyzes the final step in the synthesis of UDP-N-acetylmuramoyl-pentapeptide, the precursor of murein.</text>
</comment>
<dbReference type="SUPFAM" id="SSF53623">
    <property type="entry name" value="MurD-like peptide ligases, catalytic domain"/>
    <property type="match status" value="1"/>
</dbReference>
<keyword evidence="1 10" id="KW-0963">Cytoplasm</keyword>
<comment type="catalytic activity">
    <reaction evidence="10 11">
        <text>D-alanyl-D-alanine + UDP-N-acetyl-alpha-D-muramoyl-L-alanyl-gamma-D-glutamyl-meso-2,6-diaminopimelate + ATP = UDP-N-acetyl-alpha-D-muramoyl-L-alanyl-gamma-D-glutamyl-meso-2,6-diaminopimeloyl-D-alanyl-D-alanine + ADP + phosphate + H(+)</text>
        <dbReference type="Rhea" id="RHEA:28374"/>
        <dbReference type="ChEBI" id="CHEBI:15378"/>
        <dbReference type="ChEBI" id="CHEBI:30616"/>
        <dbReference type="ChEBI" id="CHEBI:43474"/>
        <dbReference type="ChEBI" id="CHEBI:57822"/>
        <dbReference type="ChEBI" id="CHEBI:61386"/>
        <dbReference type="ChEBI" id="CHEBI:83905"/>
        <dbReference type="ChEBI" id="CHEBI:456216"/>
        <dbReference type="EC" id="6.3.2.10"/>
    </reaction>
</comment>
<dbReference type="PANTHER" id="PTHR43024">
    <property type="entry name" value="UDP-N-ACETYLMURAMOYL-TRIPEPTIDE--D-ALANYL-D-ALANINE LIGASE"/>
    <property type="match status" value="1"/>
</dbReference>
<comment type="similarity">
    <text evidence="10">Belongs to the MurCDEF family. MurF subfamily.</text>
</comment>
<dbReference type="InterPro" id="IPR000713">
    <property type="entry name" value="Mur_ligase_N"/>
</dbReference>
<dbReference type="Pfam" id="PF01225">
    <property type="entry name" value="Mur_ligase"/>
    <property type="match status" value="1"/>
</dbReference>
<comment type="subcellular location">
    <subcellularLocation>
        <location evidence="10 11">Cytoplasm</location>
    </subcellularLocation>
</comment>
<sequence>MATMTLDATALANAVGGQVRRSANEPITLQDATTDSREVPAGGVFFARIGEQQDGLDYLPQAVSAGAAAVVTQNAAKALELSAEVAVIEVSDVTTAYGKAAAYYLRQLRSHGELTVIGVTGSAGKTTTKDLLARICSAAGPTTAPIGSFNNEVGLPRTVLSAPAHTRYLVLEMGASGIGHIKYLTSIAPLDVAVELLVGRAHLGGFGSQEAVAQAKSELLDGLVEGGVAVLNEDDRRVRAMAERLGPDKKLLTFSAAGNRQADFRATAVKVDEADRAGFTLEHAQFTTAIQLGLVGAHHVSNALGAIAGAVAAGVDLQTAVHQCDRATAASPHRMDVRQLSNGAIVIDDAYNANPDSMKAALKALEKLGKGRRKIAVLGEMLELGPGSADIHREVGKLAALAGVDCVIAVGEGAKPLLDTVCERAEAMYAPSYSEAASLIKDAPKSGDAILIKGSNGSGVWRLADQLLKGDRACSH</sequence>
<dbReference type="RefSeq" id="WP_029769311.1">
    <property type="nucleotide sequence ID" value="NZ_JASOXK010000004.1"/>
</dbReference>
<dbReference type="GO" id="GO:0008766">
    <property type="term" value="F:UDP-N-acetylmuramoylalanyl-D-glutamyl-2,6-diaminopimelate-D-alanyl-D-alanine ligase activity"/>
    <property type="evidence" value="ECO:0007669"/>
    <property type="project" value="RHEA"/>
</dbReference>
<proteinExistence type="inferred from homology"/>
<reference evidence="15 16" key="1">
    <citation type="submission" date="2017-12" db="EMBL/GenBank/DDBJ databases">
        <title>Phylogenetic diversity of female urinary microbiome.</title>
        <authorList>
            <person name="Thomas-White K."/>
            <person name="Wolfe A.J."/>
        </authorList>
    </citation>
    <scope>NUCLEOTIDE SEQUENCE [LARGE SCALE GENOMIC DNA]</scope>
    <source>
        <strain evidence="15 16">UMB0402</strain>
    </source>
</reference>
<evidence type="ECO:0000256" key="1">
    <source>
        <dbReference type="ARBA" id="ARBA00022490"/>
    </source>
</evidence>
<dbReference type="Gene3D" id="3.40.1390.10">
    <property type="entry name" value="MurE/MurF, N-terminal domain"/>
    <property type="match status" value="1"/>
</dbReference>
<dbReference type="GO" id="GO:0008360">
    <property type="term" value="P:regulation of cell shape"/>
    <property type="evidence" value="ECO:0007669"/>
    <property type="project" value="UniProtKB-KW"/>
</dbReference>
<feature type="domain" description="Mur ligase N-terminal catalytic" evidence="12">
    <location>
        <begin position="33"/>
        <end position="103"/>
    </location>
</feature>
<dbReference type="InterPro" id="IPR036565">
    <property type="entry name" value="Mur-like_cat_sf"/>
</dbReference>
<dbReference type="UniPathway" id="UPA00219"/>
<feature type="domain" description="Mur ligase C-terminal" evidence="13">
    <location>
        <begin position="333"/>
        <end position="455"/>
    </location>
</feature>
<dbReference type="Pfam" id="PF02875">
    <property type="entry name" value="Mur_ligase_C"/>
    <property type="match status" value="1"/>
</dbReference>
<evidence type="ECO:0000259" key="13">
    <source>
        <dbReference type="Pfam" id="PF02875"/>
    </source>
</evidence>
<gene>
    <name evidence="10" type="primary">murF</name>
    <name evidence="15" type="ORF">CYJ19_10340</name>
</gene>
<dbReference type="GO" id="GO:0051301">
    <property type="term" value="P:cell division"/>
    <property type="evidence" value="ECO:0007669"/>
    <property type="project" value="UniProtKB-KW"/>
</dbReference>
<dbReference type="STRING" id="33007.HMPREF3198_01896"/>
<dbReference type="PANTHER" id="PTHR43024:SF1">
    <property type="entry name" value="UDP-N-ACETYLMURAMOYL-TRIPEPTIDE--D-ALANYL-D-ALANINE LIGASE"/>
    <property type="match status" value="1"/>
</dbReference>
<evidence type="ECO:0000256" key="6">
    <source>
        <dbReference type="ARBA" id="ARBA00022960"/>
    </source>
</evidence>
<dbReference type="InterPro" id="IPR051046">
    <property type="entry name" value="MurCDEF_CellWall_CoF430Synth"/>
</dbReference>
<evidence type="ECO:0000259" key="14">
    <source>
        <dbReference type="Pfam" id="PF08245"/>
    </source>
</evidence>
<evidence type="ECO:0000313" key="16">
    <source>
        <dbReference type="Proteomes" id="UP000235122"/>
    </source>
</evidence>
<evidence type="ECO:0000256" key="3">
    <source>
        <dbReference type="ARBA" id="ARBA00022618"/>
    </source>
</evidence>
<evidence type="ECO:0000256" key="10">
    <source>
        <dbReference type="HAMAP-Rule" id="MF_02019"/>
    </source>
</evidence>
<keyword evidence="8 10" id="KW-0131">Cell cycle</keyword>
<dbReference type="GO" id="GO:0071555">
    <property type="term" value="P:cell wall organization"/>
    <property type="evidence" value="ECO:0007669"/>
    <property type="project" value="UniProtKB-KW"/>
</dbReference>
<dbReference type="GO" id="GO:0009252">
    <property type="term" value="P:peptidoglycan biosynthetic process"/>
    <property type="evidence" value="ECO:0007669"/>
    <property type="project" value="UniProtKB-UniRule"/>
</dbReference>
<evidence type="ECO:0000256" key="5">
    <source>
        <dbReference type="ARBA" id="ARBA00022840"/>
    </source>
</evidence>
<dbReference type="AlphaFoldDB" id="A0A2I1IKF4"/>
<dbReference type="NCBIfam" id="TIGR01143">
    <property type="entry name" value="murF"/>
    <property type="match status" value="1"/>
</dbReference>
<dbReference type="Proteomes" id="UP000235122">
    <property type="component" value="Unassembled WGS sequence"/>
</dbReference>
<dbReference type="Gene3D" id="3.40.1190.10">
    <property type="entry name" value="Mur-like, catalytic domain"/>
    <property type="match status" value="1"/>
</dbReference>
<dbReference type="InterPro" id="IPR004101">
    <property type="entry name" value="Mur_ligase_C"/>
</dbReference>